<evidence type="ECO:0000256" key="9">
    <source>
        <dbReference type="SAM" id="SignalP"/>
    </source>
</evidence>
<gene>
    <name evidence="12" type="ORF">C4E15_15155</name>
</gene>
<dbReference type="EMBL" id="PREU01000006">
    <property type="protein sequence ID" value="PPA75434.1"/>
    <property type="molecule type" value="Genomic_DNA"/>
</dbReference>
<keyword evidence="6" id="KW-0813">Transport</keyword>
<dbReference type="PANTHER" id="PTHR30625:SF3">
    <property type="entry name" value="TOL-PAL SYSTEM PROTEIN TOLQ"/>
    <property type="match status" value="1"/>
</dbReference>
<dbReference type="Proteomes" id="UP000239990">
    <property type="component" value="Unassembled WGS sequence"/>
</dbReference>
<dbReference type="InterPro" id="IPR013320">
    <property type="entry name" value="ConA-like_dom_sf"/>
</dbReference>
<keyword evidence="6" id="KW-0653">Protein transport</keyword>
<keyword evidence="5 8" id="KW-0472">Membrane</keyword>
<evidence type="ECO:0000256" key="6">
    <source>
        <dbReference type="RuleBase" id="RU004057"/>
    </source>
</evidence>
<keyword evidence="2" id="KW-1003">Cell membrane</keyword>
<dbReference type="SUPFAM" id="SSF49899">
    <property type="entry name" value="Concanavalin A-like lectins/glucanases"/>
    <property type="match status" value="1"/>
</dbReference>
<evidence type="ECO:0000256" key="5">
    <source>
        <dbReference type="ARBA" id="ARBA00023136"/>
    </source>
</evidence>
<dbReference type="Pfam" id="PF10102">
    <property type="entry name" value="DUF2341"/>
    <property type="match status" value="1"/>
</dbReference>
<evidence type="ECO:0000256" key="7">
    <source>
        <dbReference type="SAM" id="MobiDB-lite"/>
    </source>
</evidence>
<feature type="region of interest" description="Disordered" evidence="7">
    <location>
        <begin position="304"/>
        <end position="325"/>
    </location>
</feature>
<evidence type="ECO:0000313" key="12">
    <source>
        <dbReference type="EMBL" id="PPA75434.1"/>
    </source>
</evidence>
<dbReference type="InterPro" id="IPR018765">
    <property type="entry name" value="DUF2341"/>
</dbReference>
<organism evidence="12 13">
    <name type="scientific">Achromobacter spanius</name>
    <dbReference type="NCBI Taxonomy" id="217203"/>
    <lineage>
        <taxon>Bacteria</taxon>
        <taxon>Pseudomonadati</taxon>
        <taxon>Pseudomonadota</taxon>
        <taxon>Betaproteobacteria</taxon>
        <taxon>Burkholderiales</taxon>
        <taxon>Alcaligenaceae</taxon>
        <taxon>Achromobacter</taxon>
    </lineage>
</organism>
<dbReference type="Gene3D" id="2.60.120.200">
    <property type="match status" value="1"/>
</dbReference>
<feature type="domain" description="MotA/TolQ/ExbB proton channel" evidence="10">
    <location>
        <begin position="503"/>
        <end position="609"/>
    </location>
</feature>
<keyword evidence="3 8" id="KW-0812">Transmembrane</keyword>
<keyword evidence="9" id="KW-0732">Signal</keyword>
<dbReference type="OrthoDB" id="175881at2"/>
<dbReference type="InterPro" id="IPR050790">
    <property type="entry name" value="ExbB/TolQ_transport"/>
</dbReference>
<dbReference type="InterPro" id="IPR002898">
    <property type="entry name" value="MotA_ExbB_proton_chnl"/>
</dbReference>
<name>A0A2S5GR91_9BURK</name>
<feature type="signal peptide" evidence="9">
    <location>
        <begin position="1"/>
        <end position="22"/>
    </location>
</feature>
<feature type="transmembrane region" description="Helical" evidence="8">
    <location>
        <begin position="569"/>
        <end position="593"/>
    </location>
</feature>
<feature type="domain" description="DUF2341" evidence="11">
    <location>
        <begin position="72"/>
        <end position="152"/>
    </location>
</feature>
<sequence length="658" mass="68561">MQRLLMLLLTVLAGVLPSAANAWWQPDWQYRKQITVDSTAQGLPLGGPAGRTPLLVRLHTGNFTFDGINEKGADIRFVAADDQTVLNHQLESFDPLLGMALVWVDVPELADGQRQDIWMYYGNQKAPASANGQLSFDPNYTLVYHFDGAAGAPPRDTTAYSNHGQTPTGAAVDGVIGRAAQFTGNAPLMLPASPSLAIPAAGAFTFSAWVRADQPAGEQLVYARRDAGNALLIGINQGVPFVEVNGQRSQPGQPLTPAAWQHLAVTADGSQVHLYVNGRATASLAASLPPLATPAALGGDVPMPAASAASATSATPATPATNSANAANAANTASGAASADAAAPAAAPRPVYAPFVGAMDEVRLSKVARSAALIHADAASQGAESRLVAYGADEEQSGFGFGGLGFLLKAVPIDAWIIIGVLVLMMVQSWIIMFKKSRNVARVAAANEVFRDSFATVGQRLELLADDNALAQRLANASLWRLYRVAINEIRTRRAQGADTTSISAATIEAIRASMDAVRTKENLALGSKLGSLSNAIAGGPYIGLLGTVLGIMVVFLGTAMAGDVNINAIAPGMAAALLATAMGLFVAIPALFGYNRLVSRNKEVSADMRVFVDEFITRLAEVHGETQAQEAAHHTAPRAAAPGHPAMREAQPAPAHA</sequence>
<evidence type="ECO:0000256" key="4">
    <source>
        <dbReference type="ARBA" id="ARBA00022989"/>
    </source>
</evidence>
<evidence type="ECO:0000259" key="11">
    <source>
        <dbReference type="Pfam" id="PF10102"/>
    </source>
</evidence>
<dbReference type="Pfam" id="PF01618">
    <property type="entry name" value="MotA_ExbB"/>
    <property type="match status" value="1"/>
</dbReference>
<dbReference type="AlphaFoldDB" id="A0A2S5GR91"/>
<keyword evidence="4 8" id="KW-1133">Transmembrane helix</keyword>
<dbReference type="GO" id="GO:0005886">
    <property type="term" value="C:plasma membrane"/>
    <property type="evidence" value="ECO:0007669"/>
    <property type="project" value="UniProtKB-SubCell"/>
</dbReference>
<evidence type="ECO:0000256" key="8">
    <source>
        <dbReference type="SAM" id="Phobius"/>
    </source>
</evidence>
<dbReference type="GO" id="GO:0017038">
    <property type="term" value="P:protein import"/>
    <property type="evidence" value="ECO:0007669"/>
    <property type="project" value="TreeGrafter"/>
</dbReference>
<feature type="transmembrane region" description="Helical" evidence="8">
    <location>
        <begin position="415"/>
        <end position="434"/>
    </location>
</feature>
<reference evidence="12 13" key="1">
    <citation type="submission" date="2018-02" db="EMBL/GenBank/DDBJ databases">
        <title>Draft Genome of Achromobacter spanius stain 6.</title>
        <authorList>
            <person name="Gunasekera T.S."/>
            <person name="Radwan O."/>
            <person name="Ruiz O.N."/>
        </authorList>
    </citation>
    <scope>NUCLEOTIDE SEQUENCE [LARGE SCALE GENOMIC DNA]</scope>
    <source>
        <strain evidence="12 13">6</strain>
    </source>
</reference>
<accession>A0A2S5GR91</accession>
<protein>
    <submittedName>
        <fullName evidence="12">DUF2341 domain-containing protein</fullName>
    </submittedName>
</protein>
<evidence type="ECO:0000259" key="10">
    <source>
        <dbReference type="Pfam" id="PF01618"/>
    </source>
</evidence>
<evidence type="ECO:0000256" key="2">
    <source>
        <dbReference type="ARBA" id="ARBA00022475"/>
    </source>
</evidence>
<evidence type="ECO:0000313" key="13">
    <source>
        <dbReference type="Proteomes" id="UP000239990"/>
    </source>
</evidence>
<feature type="transmembrane region" description="Helical" evidence="8">
    <location>
        <begin position="542"/>
        <end position="563"/>
    </location>
</feature>
<feature type="chain" id="PRO_5015664922" evidence="9">
    <location>
        <begin position="23"/>
        <end position="658"/>
    </location>
</feature>
<evidence type="ECO:0000256" key="3">
    <source>
        <dbReference type="ARBA" id="ARBA00022692"/>
    </source>
</evidence>
<comment type="subcellular location">
    <subcellularLocation>
        <location evidence="1">Cell membrane</location>
        <topology evidence="1">Multi-pass membrane protein</topology>
    </subcellularLocation>
    <subcellularLocation>
        <location evidence="6">Membrane</location>
        <topology evidence="6">Multi-pass membrane protein</topology>
    </subcellularLocation>
</comment>
<comment type="similarity">
    <text evidence="6">Belongs to the exbB/tolQ family.</text>
</comment>
<evidence type="ECO:0000256" key="1">
    <source>
        <dbReference type="ARBA" id="ARBA00004651"/>
    </source>
</evidence>
<dbReference type="PANTHER" id="PTHR30625">
    <property type="entry name" value="PROTEIN TOLQ"/>
    <property type="match status" value="1"/>
</dbReference>
<proteinExistence type="inferred from homology"/>
<dbReference type="RefSeq" id="WP_104144098.1">
    <property type="nucleotide sequence ID" value="NZ_PREU01000006.1"/>
</dbReference>
<comment type="caution">
    <text evidence="12">The sequence shown here is derived from an EMBL/GenBank/DDBJ whole genome shotgun (WGS) entry which is preliminary data.</text>
</comment>
<feature type="region of interest" description="Disordered" evidence="7">
    <location>
        <begin position="627"/>
        <end position="658"/>
    </location>
</feature>
<dbReference type="Pfam" id="PF13385">
    <property type="entry name" value="Laminin_G_3"/>
    <property type="match status" value="1"/>
</dbReference>